<evidence type="ECO:0000256" key="4">
    <source>
        <dbReference type="ARBA" id="ARBA00022989"/>
    </source>
</evidence>
<dbReference type="Pfam" id="PF05140">
    <property type="entry name" value="ResB"/>
    <property type="match status" value="1"/>
</dbReference>
<feature type="transmembrane region" description="Helical" evidence="6">
    <location>
        <begin position="44"/>
        <end position="65"/>
    </location>
</feature>
<evidence type="ECO:0000313" key="9">
    <source>
        <dbReference type="EMBL" id="HEA21683.1"/>
    </source>
</evidence>
<feature type="transmembrane region" description="Helical" evidence="6">
    <location>
        <begin position="827"/>
        <end position="849"/>
    </location>
</feature>
<feature type="transmembrane region" description="Helical" evidence="6">
    <location>
        <begin position="796"/>
        <end position="815"/>
    </location>
</feature>
<evidence type="ECO:0000256" key="5">
    <source>
        <dbReference type="ARBA" id="ARBA00023136"/>
    </source>
</evidence>
<feature type="transmembrane region" description="Helical" evidence="6">
    <location>
        <begin position="919"/>
        <end position="947"/>
    </location>
</feature>
<evidence type="ECO:0000256" key="1">
    <source>
        <dbReference type="ARBA" id="ARBA00004141"/>
    </source>
</evidence>
<feature type="transmembrane region" description="Helical" evidence="6">
    <location>
        <begin position="861"/>
        <end position="877"/>
    </location>
</feature>
<dbReference type="Pfam" id="PF01578">
    <property type="entry name" value="Cytochrom_C_asm"/>
    <property type="match status" value="1"/>
</dbReference>
<feature type="domain" description="Cytochrome c assembly protein" evidence="7">
    <location>
        <begin position="855"/>
        <end position="1059"/>
    </location>
</feature>
<dbReference type="GO" id="GO:0017004">
    <property type="term" value="P:cytochrome complex assembly"/>
    <property type="evidence" value="ECO:0007669"/>
    <property type="project" value="UniProtKB-KW"/>
</dbReference>
<dbReference type="InterPro" id="IPR045062">
    <property type="entry name" value="Cyt_c_biogenesis_CcsA/CcmC"/>
</dbReference>
<dbReference type="Proteomes" id="UP000886191">
    <property type="component" value="Unassembled WGS sequence"/>
</dbReference>
<reference evidence="9" key="1">
    <citation type="journal article" date="2020" name="mSystems">
        <title>Genome- and Community-Level Interaction Insights into Carbon Utilization and Element Cycling Functions of Hydrothermarchaeota in Hydrothermal Sediment.</title>
        <authorList>
            <person name="Zhou Z."/>
            <person name="Liu Y."/>
            <person name="Xu W."/>
            <person name="Pan J."/>
            <person name="Luo Z.H."/>
            <person name="Li M."/>
        </authorList>
    </citation>
    <scope>NUCLEOTIDE SEQUENCE [LARGE SCALE GENOMIC DNA]</scope>
    <source>
        <strain evidence="9">HyVt-345</strain>
    </source>
</reference>
<feature type="transmembrane region" description="Helical" evidence="6">
    <location>
        <begin position="1073"/>
        <end position="1092"/>
    </location>
</feature>
<feature type="transmembrane region" description="Helical" evidence="6">
    <location>
        <begin position="429"/>
        <end position="451"/>
    </location>
</feature>
<evidence type="ECO:0000259" key="7">
    <source>
        <dbReference type="Pfam" id="PF01578"/>
    </source>
</evidence>
<evidence type="ECO:0000256" key="2">
    <source>
        <dbReference type="ARBA" id="ARBA00022692"/>
    </source>
</evidence>
<dbReference type="EMBL" id="DRGL01000043">
    <property type="protein sequence ID" value="HEA21683.1"/>
    <property type="molecule type" value="Genomic_DNA"/>
</dbReference>
<organism evidence="9">
    <name type="scientific">Pricia antarctica</name>
    <dbReference type="NCBI Taxonomy" id="641691"/>
    <lineage>
        <taxon>Bacteria</taxon>
        <taxon>Pseudomonadati</taxon>
        <taxon>Bacteroidota</taxon>
        <taxon>Flavobacteriia</taxon>
        <taxon>Flavobacteriales</taxon>
        <taxon>Flavobacteriaceae</taxon>
        <taxon>Pricia</taxon>
    </lineage>
</organism>
<evidence type="ECO:0000256" key="6">
    <source>
        <dbReference type="SAM" id="Phobius"/>
    </source>
</evidence>
<comment type="subcellular location">
    <subcellularLocation>
        <location evidence="1">Membrane</location>
        <topology evidence="1">Multi-pass membrane protein</topology>
    </subcellularLocation>
</comment>
<dbReference type="PANTHER" id="PTHR30071">
    <property type="entry name" value="HEME EXPORTER PROTEIN C"/>
    <property type="match status" value="1"/>
</dbReference>
<dbReference type="GO" id="GO:0020037">
    <property type="term" value="F:heme binding"/>
    <property type="evidence" value="ECO:0007669"/>
    <property type="project" value="InterPro"/>
</dbReference>
<feature type="transmembrane region" description="Helical" evidence="6">
    <location>
        <begin position="12"/>
        <end position="32"/>
    </location>
</feature>
<dbReference type="GO" id="GO:0005886">
    <property type="term" value="C:plasma membrane"/>
    <property type="evidence" value="ECO:0007669"/>
    <property type="project" value="TreeGrafter"/>
</dbReference>
<dbReference type="InterPro" id="IPR007816">
    <property type="entry name" value="ResB-like_domain"/>
</dbReference>
<name>A0A831QRB1_9FLAO</name>
<evidence type="ECO:0000259" key="8">
    <source>
        <dbReference type="Pfam" id="PF05140"/>
    </source>
</evidence>
<evidence type="ECO:0000256" key="3">
    <source>
        <dbReference type="ARBA" id="ARBA00022748"/>
    </source>
</evidence>
<protein>
    <submittedName>
        <fullName evidence="9">Cytochrome C biogenesis protein</fullName>
    </submittedName>
</protein>
<gene>
    <name evidence="9" type="ORF">ENH87_12280</name>
</gene>
<feature type="transmembrane region" description="Helical" evidence="6">
    <location>
        <begin position="1006"/>
        <end position="1024"/>
    </location>
</feature>
<comment type="caution">
    <text evidence="9">The sequence shown here is derived from an EMBL/GenBank/DDBJ whole genome shotgun (WGS) entry which is preliminary data.</text>
</comment>
<dbReference type="PANTHER" id="PTHR30071:SF1">
    <property type="entry name" value="CYTOCHROME B_B6 PROTEIN-RELATED"/>
    <property type="match status" value="1"/>
</dbReference>
<dbReference type="InterPro" id="IPR002541">
    <property type="entry name" value="Cyt_c_assembly"/>
</dbReference>
<keyword evidence="5 6" id="KW-0472">Membrane</keyword>
<sequence length="1099" mass="124605">MKDLLKKFFFSTRLMAILFLVFAVAMGFGTFIESKYSTETARIWIYNAWWFEAIMVFFVINFIGNIRRYRLLRWEKWPVLTLHLSWILIIVGAFVTRYISFEGMMPIREGETEKVFYSDKTYLTAYVDGEIDGQPRRKTLQEDLIITPEALKSNLPWNSDYNGQEFAVSYVDFIHGAKEGLIPDESGKEYLKIVEAGDGQRHEHFLESGQVASIHGVLFALNNNTDGAINISAEGNNYQIASPFDGSFMRMADQFQGQVTKDSIQEFQLRSLYNMAGMQFVIPEPIIRGSYDVIKVPKEEMNEGTMDALVVDISSNGESVQKKILGGKYSSEFSEKVTVGGLDFSLSYGSKMYDLPFGIKLNDFIAEKYPGTEQGYKSFMSKVTVENDRPYDYDIFMNNILDQGGYRFFQSGFDQDEKGTQLSVNHDQWGTWITYLGYFLLYAGLMGIMLFGNTRFKDLGTSLNKLKVKKAALTSVLLLFGLFGMQAQDVEKATAGNETEAQELQNEATAGSEPEQVPIEQAANLQEHAVGDGHEHNAMTPTQLQIDSLLKTTIVSEEHAEKFGKLVIQDDGGRMKPIHTFSSELLRKLSLKDKYKDMNADQVFLSMMLAPPAWYNAEFLAIDKKGKNDSLRRVIGVPEGQKYAKATDFFNSDGAYKLEPYLREATTTNIPNKFEQDFKDANARIGLLDQALSGRIVKIFPLLNDENNKWISALDFRGGQFPVTDSLYANFIKNSVPYYLMTLRKANETGDYSSADKLLEAFKQNQRNHGSEVLPSEQKINTEIIYNKLDIFNHLWKWYPVIGLLLFLALIFQIFKDRSIWRVSVYFLTGVILIFFLWHTAGLVLRWYISGHAPWTDAYESILYVSWATMGMGLLFARRSNMTLAAAAFVTGILLWIAHQNWVDPAIANLVPVLDSYWLMIHVAVIVASYGPLIVGAILGLVSLILIILTTKENKARMDINIKELTIINEVAITIGLVMLTIGNFLGGQWANESWGRYWGWDPKETWALISIMIYAFVIHTRLVPGLRGKWTFNFLSLIAIGSIMMTYFGVNYYLVGLHSYGQSGAAAITPDFIWYIALGALVLGGVSFWRYRVNYVQK</sequence>
<keyword evidence="2 6" id="KW-0812">Transmembrane</keyword>
<dbReference type="AlphaFoldDB" id="A0A831QRB1"/>
<feature type="transmembrane region" description="Helical" evidence="6">
    <location>
        <begin position="77"/>
        <end position="99"/>
    </location>
</feature>
<accession>A0A831QRB1</accession>
<keyword evidence="4 6" id="KW-1133">Transmembrane helix</keyword>
<feature type="transmembrane region" description="Helical" evidence="6">
    <location>
        <begin position="967"/>
        <end position="986"/>
    </location>
</feature>
<keyword evidence="3" id="KW-0201">Cytochrome c-type biogenesis</keyword>
<feature type="domain" description="ResB-like" evidence="8">
    <location>
        <begin position="345"/>
        <end position="420"/>
    </location>
</feature>
<feature type="transmembrane region" description="Helical" evidence="6">
    <location>
        <begin position="1031"/>
        <end position="1053"/>
    </location>
</feature>
<proteinExistence type="predicted"/>
<feature type="transmembrane region" description="Helical" evidence="6">
    <location>
        <begin position="882"/>
        <end position="899"/>
    </location>
</feature>
<feature type="transmembrane region" description="Helical" evidence="6">
    <location>
        <begin position="471"/>
        <end position="487"/>
    </location>
</feature>